<evidence type="ECO:0000256" key="1">
    <source>
        <dbReference type="SAM" id="MobiDB-lite"/>
    </source>
</evidence>
<protein>
    <recommendedName>
        <fullName evidence="5">DUF4148 domain-containing protein</fullName>
    </recommendedName>
</protein>
<evidence type="ECO:0000313" key="3">
    <source>
        <dbReference type="EMBL" id="MFD1712268.1"/>
    </source>
</evidence>
<proteinExistence type="predicted"/>
<keyword evidence="4" id="KW-1185">Reference proteome</keyword>
<reference evidence="4" key="1">
    <citation type="journal article" date="2019" name="Int. J. Syst. Evol. Microbiol.">
        <title>The Global Catalogue of Microorganisms (GCM) 10K type strain sequencing project: providing services to taxonomists for standard genome sequencing and annotation.</title>
        <authorList>
            <consortium name="The Broad Institute Genomics Platform"/>
            <consortium name="The Broad Institute Genome Sequencing Center for Infectious Disease"/>
            <person name="Wu L."/>
            <person name="Ma J."/>
        </authorList>
    </citation>
    <scope>NUCLEOTIDE SEQUENCE [LARGE SCALE GENOMIC DNA]</scope>
    <source>
        <strain evidence="4">LMG 29247</strain>
    </source>
</reference>
<feature type="chain" id="PRO_5047069598" description="DUF4148 domain-containing protein" evidence="2">
    <location>
        <begin position="25"/>
        <end position="97"/>
    </location>
</feature>
<sequence>MTTRFASLAAAAALSALFAGNAMAQMPASGEGPLFLNEAKSASTTTREAVRQEAIAQTPASGALDGSTVATQANSQDRSATAQAPNAQGANQTSAGE</sequence>
<feature type="compositionally biased region" description="Polar residues" evidence="1">
    <location>
        <begin position="68"/>
        <end position="97"/>
    </location>
</feature>
<evidence type="ECO:0008006" key="5">
    <source>
        <dbReference type="Google" id="ProtNLM"/>
    </source>
</evidence>
<feature type="signal peptide" evidence="2">
    <location>
        <begin position="1"/>
        <end position="24"/>
    </location>
</feature>
<comment type="caution">
    <text evidence="3">The sequence shown here is derived from an EMBL/GenBank/DDBJ whole genome shotgun (WGS) entry which is preliminary data.</text>
</comment>
<dbReference type="RefSeq" id="WP_147914264.1">
    <property type="nucleotide sequence ID" value="NZ_JBHUEJ010000037.1"/>
</dbReference>
<evidence type="ECO:0000313" key="4">
    <source>
        <dbReference type="Proteomes" id="UP001597304"/>
    </source>
</evidence>
<dbReference type="Proteomes" id="UP001597304">
    <property type="component" value="Unassembled WGS sequence"/>
</dbReference>
<evidence type="ECO:0000256" key="2">
    <source>
        <dbReference type="SAM" id="SignalP"/>
    </source>
</evidence>
<gene>
    <name evidence="3" type="ORF">ACFSF0_16815</name>
</gene>
<organism evidence="3 4">
    <name type="scientific">Ottowia flava</name>
    <dbReference type="NCBI Taxonomy" id="2675430"/>
    <lineage>
        <taxon>Bacteria</taxon>
        <taxon>Pseudomonadati</taxon>
        <taxon>Pseudomonadota</taxon>
        <taxon>Betaproteobacteria</taxon>
        <taxon>Burkholderiales</taxon>
        <taxon>Comamonadaceae</taxon>
        <taxon>Ottowia</taxon>
    </lineage>
</organism>
<keyword evidence="2" id="KW-0732">Signal</keyword>
<accession>A0ABW4KY81</accession>
<dbReference type="EMBL" id="JBHUEJ010000037">
    <property type="protein sequence ID" value="MFD1712268.1"/>
    <property type="molecule type" value="Genomic_DNA"/>
</dbReference>
<feature type="region of interest" description="Disordered" evidence="1">
    <location>
        <begin position="57"/>
        <end position="97"/>
    </location>
</feature>
<name>A0ABW4KY81_9BURK</name>